<dbReference type="GO" id="GO:0017168">
    <property type="term" value="F:5-oxoprolinase (ATP-hydrolyzing) activity"/>
    <property type="evidence" value="ECO:0007669"/>
    <property type="project" value="TreeGrafter"/>
</dbReference>
<evidence type="ECO:0000313" key="3">
    <source>
        <dbReference type="EMBL" id="RMB00612.1"/>
    </source>
</evidence>
<keyword evidence="4" id="KW-1185">Reference proteome</keyword>
<dbReference type="AlphaFoldDB" id="A0A3M0BTR5"/>
<dbReference type="RefSeq" id="WP_121940432.1">
    <property type="nucleotide sequence ID" value="NZ_REFR01000017.1"/>
</dbReference>
<comment type="caution">
    <text evidence="3">The sequence shown here is derived from an EMBL/GenBank/DDBJ whole genome shotgun (WGS) entry which is preliminary data.</text>
</comment>
<gene>
    <name evidence="3" type="ORF">BXY39_3800</name>
</gene>
<evidence type="ECO:0000256" key="1">
    <source>
        <dbReference type="SAM" id="MobiDB-lite"/>
    </source>
</evidence>
<reference evidence="3 4" key="1">
    <citation type="submission" date="2018-10" db="EMBL/GenBank/DDBJ databases">
        <title>Genomic Encyclopedia of Archaeal and Bacterial Type Strains, Phase II (KMG-II): from individual species to whole genera.</title>
        <authorList>
            <person name="Goeker M."/>
        </authorList>
    </citation>
    <scope>NUCLEOTIDE SEQUENCE [LARGE SCALE GENOMIC DNA]</scope>
    <source>
        <strain evidence="3 4">DSM 25217</strain>
    </source>
</reference>
<evidence type="ECO:0000313" key="4">
    <source>
        <dbReference type="Proteomes" id="UP000271227"/>
    </source>
</evidence>
<feature type="region of interest" description="Disordered" evidence="1">
    <location>
        <begin position="605"/>
        <end position="628"/>
    </location>
</feature>
<dbReference type="EMBL" id="REFR01000017">
    <property type="protein sequence ID" value="RMB00612.1"/>
    <property type="molecule type" value="Genomic_DNA"/>
</dbReference>
<dbReference type="InParanoid" id="A0A3M0BTR5"/>
<feature type="domain" description="Hydantoinase B/oxoprolinase" evidence="2">
    <location>
        <begin position="18"/>
        <end position="532"/>
    </location>
</feature>
<dbReference type="InterPro" id="IPR003692">
    <property type="entry name" value="Hydantoinase_B"/>
</dbReference>
<dbReference type="PANTHER" id="PTHR11365:SF23">
    <property type="entry name" value="HYPOTHETICAL 5-OXOPROLINASE (EUROFUNG)-RELATED"/>
    <property type="match status" value="1"/>
</dbReference>
<accession>A0A3M0BTR5</accession>
<proteinExistence type="predicted"/>
<sequence length="642" mass="70672">MATLIEPNTAPFEKADVDPITLDLIENGLVSARGQMDALLFRTAMSPIIREQRDGFPVITDRRGRLVAGQFGSPVKGFMDLYDGEIEEGDIMLTSDPYACKGSISHANDWLVCMPIFKDGRLINWSAMFGHMTDIGGKVPGSMPVDSVDLYEEGIVIPPVKIFSKGKLQTDVMKIILHNCRVPQWNESDFNAIVAACRAGGNRCLEMADRYGVDVFVSALEELLDRNRRSMRHLIRTTVPERKVSFEDYVCDDGLGMGPYRIACDMWREGDRMIFDFGRTDPQSLGCINLLLSDQMFKMFCGQFMVMMFDPDILLNDGFFDLMEVRIPDGTLLAPRRPAALNGRTHALGRIFDIISGLFGSANPDYLCAAGFSSSPHFMYSGLDENEKWFLFFQIGFGGIPGKPSGDGPDGHSLWPKFINIPNEFVESYFPVRIEVSETIPDSGGPGQHRGGNGMRVGYRFLRPGRVSIHDDRWFTYPWGVKGGQPGQRSRKTLIRADGSETLLPAKCDNVMVDAGDYVLFETWGGGGWGNPLERDLDAVIHDLESGLITPDGARRYGVVTGGDGHTVDDVATQALRKQMAAEAGTPGLFDFGGTVETLRDRCKADTGLEPPRAPAFSRSAADNADRAAKNGALKETVAMHG</sequence>
<dbReference type="Pfam" id="PF02538">
    <property type="entry name" value="Hydantoinase_B"/>
    <property type="match status" value="1"/>
</dbReference>
<evidence type="ECO:0000259" key="2">
    <source>
        <dbReference type="Pfam" id="PF02538"/>
    </source>
</evidence>
<dbReference type="InterPro" id="IPR045079">
    <property type="entry name" value="Oxoprolinase-like"/>
</dbReference>
<dbReference type="GO" id="GO:0006749">
    <property type="term" value="P:glutathione metabolic process"/>
    <property type="evidence" value="ECO:0007669"/>
    <property type="project" value="TreeGrafter"/>
</dbReference>
<dbReference type="PANTHER" id="PTHR11365">
    <property type="entry name" value="5-OXOPROLINASE RELATED"/>
    <property type="match status" value="1"/>
</dbReference>
<dbReference type="GO" id="GO:0005829">
    <property type="term" value="C:cytosol"/>
    <property type="evidence" value="ECO:0007669"/>
    <property type="project" value="TreeGrafter"/>
</dbReference>
<dbReference type="OrthoDB" id="9761586at2"/>
<name>A0A3M0BTR5_9PROT</name>
<organism evidence="3 4">
    <name type="scientific">Eilatimonas milleporae</name>
    <dbReference type="NCBI Taxonomy" id="911205"/>
    <lineage>
        <taxon>Bacteria</taxon>
        <taxon>Pseudomonadati</taxon>
        <taxon>Pseudomonadota</taxon>
        <taxon>Alphaproteobacteria</taxon>
        <taxon>Kordiimonadales</taxon>
        <taxon>Kordiimonadaceae</taxon>
        <taxon>Eilatimonas</taxon>
    </lineage>
</organism>
<protein>
    <submittedName>
        <fullName evidence="3">N-methylhydantoinase B</fullName>
    </submittedName>
</protein>
<dbReference type="Proteomes" id="UP000271227">
    <property type="component" value="Unassembled WGS sequence"/>
</dbReference>